<comment type="caution">
    <text evidence="3">The sequence shown here is derived from an EMBL/GenBank/DDBJ whole genome shotgun (WGS) entry which is preliminary data.</text>
</comment>
<dbReference type="SUPFAM" id="SSF52540">
    <property type="entry name" value="P-loop containing nucleoside triphosphate hydrolases"/>
    <property type="match status" value="1"/>
</dbReference>
<dbReference type="Gene3D" id="1.10.8.730">
    <property type="match status" value="1"/>
</dbReference>
<accession>A0A4U3KV47</accession>
<reference evidence="3 4" key="1">
    <citation type="submission" date="2019-05" db="EMBL/GenBank/DDBJ databases">
        <title>Panacibacter sp. strain 17mud1-8 Genome sequencing and assembly.</title>
        <authorList>
            <person name="Chhetri G."/>
        </authorList>
    </citation>
    <scope>NUCLEOTIDE SEQUENCE [LARGE SCALE GENOMIC DNA]</scope>
    <source>
        <strain evidence="3 4">17mud1-8</strain>
    </source>
</reference>
<evidence type="ECO:0000313" key="3">
    <source>
        <dbReference type="EMBL" id="TKK66341.1"/>
    </source>
</evidence>
<dbReference type="PANTHER" id="PTHR38467:SF1">
    <property type="entry name" value="CONJUGATIVE TRANSFER: ASSEMBLY"/>
    <property type="match status" value="1"/>
</dbReference>
<feature type="domain" description="TraG P-loop" evidence="2">
    <location>
        <begin position="402"/>
        <end position="812"/>
    </location>
</feature>
<organism evidence="3 4">
    <name type="scientific">Ilyomonas limi</name>
    <dbReference type="NCBI Taxonomy" id="2575867"/>
    <lineage>
        <taxon>Bacteria</taxon>
        <taxon>Pseudomonadati</taxon>
        <taxon>Bacteroidota</taxon>
        <taxon>Chitinophagia</taxon>
        <taxon>Chitinophagales</taxon>
        <taxon>Chitinophagaceae</taxon>
        <taxon>Ilyomonas</taxon>
    </lineage>
</organism>
<dbReference type="Pfam" id="PF12991">
    <property type="entry name" value="DUF3875"/>
    <property type="match status" value="1"/>
</dbReference>
<sequence>MEKWLEEQIPIATVEHNCIASKNGDITALFRAVYPECLTRSNEEYERLNQARIKAINSLPDNSLFVQQDHYRKKVFSGNTIEASFLATASNTFFNGRTYFEHECIISVVKMPVNRRMSDSGFNNLLRSSVVPEQTISANLLQEWEGNVNQFKRLMQEAGIQLQRLTDGELLSDDKRAGIIEQYLFQIGDQYKPLVKDIDLEEGVKIGDTICRFFTLADINSFPTFCSSRITHDAYSTDKSLFPVSYASYLGMLLPVDHVTTTYVLLHSANESKQRNERKARHTFSLARYSRENAISNQAINEYLQELTADSKRPCFLNVTVMTIAMDRNEANMQVEVVRAAFAQIDAVPKFETVCGPQLFFAGIPGNAADLPKDHVIETFTDQASCFLNSDTAYMDGKHCSIRLAERLYGRPVNVDLFDEPMERGIITNRNMIVVGGSGGGKSVFTNHLSRSLYDAGAHAVIVDIGGSYKGLCTLLNGYYFTYTEANPIRFNPFYIAAGEPLDTEKKESLKALLVSLWKKENESFNRAEYVALSNALQGYYDWLFQNQHVFPSFNTFYEYLEEVYVLVLKDHRVKEKDFDINNFLYVLRPYYKDGEFDYLLNATENLDLLQQRFIVFELDNIKDHPILFPVVTLIIMELFISKMRKLKGARKVLVIEEAWKAITKAGMAEFIKYVYKTVRKFNGIAVVVTQELDDVISSPVIKEAIINNADIKVLMDMRKFMNKFDALQAALGLSDKGKTILLSVNRNNEPGKKYREVFIDLGGQVMKVYRNELSPEEYFTYTTEEREKLKVQEYTEKYGSMEKGIKRLVADINRTTL</sequence>
<evidence type="ECO:0000259" key="1">
    <source>
        <dbReference type="Pfam" id="PF12991"/>
    </source>
</evidence>
<dbReference type="Proteomes" id="UP000305848">
    <property type="component" value="Unassembled WGS sequence"/>
</dbReference>
<dbReference type="RefSeq" id="WP_137263073.1">
    <property type="nucleotide sequence ID" value="NZ_SZQL01000015.1"/>
</dbReference>
<dbReference type="InterPro" id="IPR043964">
    <property type="entry name" value="P-loop_TraG"/>
</dbReference>
<proteinExistence type="predicted"/>
<dbReference type="Pfam" id="PF19044">
    <property type="entry name" value="P-loop_TraG"/>
    <property type="match status" value="1"/>
</dbReference>
<evidence type="ECO:0000259" key="2">
    <source>
        <dbReference type="Pfam" id="PF19044"/>
    </source>
</evidence>
<dbReference type="InterPro" id="IPR022509">
    <property type="entry name" value="Conjugation_ATPase_TraG"/>
</dbReference>
<dbReference type="InterPro" id="IPR027417">
    <property type="entry name" value="P-loop_NTPase"/>
</dbReference>
<dbReference type="NCBIfam" id="TIGR03783">
    <property type="entry name" value="Bac_Flav_CT_G"/>
    <property type="match status" value="1"/>
</dbReference>
<dbReference type="AlphaFoldDB" id="A0A4U3KV47"/>
<dbReference type="OrthoDB" id="596266at2"/>
<dbReference type="InterPro" id="IPR053155">
    <property type="entry name" value="F-pilin_assembly_TraC"/>
</dbReference>
<name>A0A4U3KV47_9BACT</name>
<keyword evidence="4" id="KW-1185">Reference proteome</keyword>
<protein>
    <submittedName>
        <fullName evidence="3">TraG family conjugative transposon ATPase</fullName>
    </submittedName>
</protein>
<feature type="domain" description="TraG N-terminal Bacteroidetes" evidence="1">
    <location>
        <begin position="4"/>
        <end position="48"/>
    </location>
</feature>
<dbReference type="InterPro" id="IPR024451">
    <property type="entry name" value="TraG_N_Bacteroidetes"/>
</dbReference>
<gene>
    <name evidence="3" type="primary">traG</name>
    <name evidence="3" type="ORF">FC093_17310</name>
</gene>
<evidence type="ECO:0000313" key="4">
    <source>
        <dbReference type="Proteomes" id="UP000305848"/>
    </source>
</evidence>
<dbReference type="EMBL" id="SZQL01000015">
    <property type="protein sequence ID" value="TKK66341.1"/>
    <property type="molecule type" value="Genomic_DNA"/>
</dbReference>
<dbReference type="Gene3D" id="3.40.50.300">
    <property type="entry name" value="P-loop containing nucleotide triphosphate hydrolases"/>
    <property type="match status" value="1"/>
</dbReference>
<dbReference type="PANTHER" id="PTHR38467">
    <property type="match status" value="1"/>
</dbReference>